<keyword evidence="1" id="KW-0472">Membrane</keyword>
<dbReference type="GO" id="GO:0005737">
    <property type="term" value="C:cytoplasm"/>
    <property type="evidence" value="ECO:0007669"/>
    <property type="project" value="TreeGrafter"/>
</dbReference>
<dbReference type="InterPro" id="IPR036291">
    <property type="entry name" value="NAD(P)-bd_dom_sf"/>
</dbReference>
<dbReference type="PANTHER" id="PTHR48079:SF6">
    <property type="entry name" value="NAD(P)-BINDING DOMAIN-CONTAINING PROTEIN-RELATED"/>
    <property type="match status" value="1"/>
</dbReference>
<dbReference type="SUPFAM" id="SSF51735">
    <property type="entry name" value="NAD(P)-binding Rossmann-fold domains"/>
    <property type="match status" value="1"/>
</dbReference>
<dbReference type="GO" id="GO:0004029">
    <property type="term" value="F:aldehyde dehydrogenase (NAD+) activity"/>
    <property type="evidence" value="ECO:0007669"/>
    <property type="project" value="TreeGrafter"/>
</dbReference>
<dbReference type="PANTHER" id="PTHR48079">
    <property type="entry name" value="PROTEIN YEEZ"/>
    <property type="match status" value="1"/>
</dbReference>
<dbReference type="InterPro" id="IPR001509">
    <property type="entry name" value="Epimerase_deHydtase"/>
</dbReference>
<evidence type="ECO:0000256" key="1">
    <source>
        <dbReference type="SAM" id="Phobius"/>
    </source>
</evidence>
<reference evidence="3" key="1">
    <citation type="submission" date="2018-05" db="EMBL/GenBank/DDBJ databases">
        <authorList>
            <person name="Lanie J.A."/>
            <person name="Ng W.-L."/>
            <person name="Kazmierczak K.M."/>
            <person name="Andrzejewski T.M."/>
            <person name="Davidsen T.M."/>
            <person name="Wayne K.J."/>
            <person name="Tettelin H."/>
            <person name="Glass J.I."/>
            <person name="Rusch D."/>
            <person name="Podicherti R."/>
            <person name="Tsui H.-C.T."/>
            <person name="Winkler M.E."/>
        </authorList>
    </citation>
    <scope>NUCLEOTIDE SEQUENCE</scope>
</reference>
<feature type="non-terminal residue" evidence="3">
    <location>
        <position position="202"/>
    </location>
</feature>
<dbReference type="EMBL" id="UINC01047281">
    <property type="protein sequence ID" value="SVB56364.1"/>
    <property type="molecule type" value="Genomic_DNA"/>
</dbReference>
<evidence type="ECO:0000259" key="2">
    <source>
        <dbReference type="Pfam" id="PF01370"/>
    </source>
</evidence>
<keyword evidence="1" id="KW-1133">Transmembrane helix</keyword>
<feature type="domain" description="NAD-dependent epimerase/dehydratase" evidence="2">
    <location>
        <begin position="6"/>
        <end position="202"/>
    </location>
</feature>
<protein>
    <recommendedName>
        <fullName evidence="2">NAD-dependent epimerase/dehydratase domain-containing protein</fullName>
    </recommendedName>
</protein>
<keyword evidence="1" id="KW-0812">Transmembrane</keyword>
<organism evidence="3">
    <name type="scientific">marine metagenome</name>
    <dbReference type="NCBI Taxonomy" id="408172"/>
    <lineage>
        <taxon>unclassified sequences</taxon>
        <taxon>metagenomes</taxon>
        <taxon>ecological metagenomes</taxon>
    </lineage>
</organism>
<feature type="transmembrane region" description="Helical" evidence="1">
    <location>
        <begin position="6"/>
        <end position="24"/>
    </location>
</feature>
<dbReference type="InterPro" id="IPR051783">
    <property type="entry name" value="NAD(P)-dependent_oxidoreduct"/>
</dbReference>
<proteinExistence type="predicted"/>
<dbReference type="Gene3D" id="3.40.50.720">
    <property type="entry name" value="NAD(P)-binding Rossmann-like Domain"/>
    <property type="match status" value="1"/>
</dbReference>
<name>A0A382F1X5_9ZZZZ</name>
<evidence type="ECO:0000313" key="3">
    <source>
        <dbReference type="EMBL" id="SVB56364.1"/>
    </source>
</evidence>
<dbReference type="Pfam" id="PF01370">
    <property type="entry name" value="Epimerase"/>
    <property type="match status" value="1"/>
</dbReference>
<sequence length="202" mass="22059">MEEKHVVIGAAGALGSAIVAFLASKGKSVRAVVRDLDRARRVLPPSADIAIGDSSHTESVRLVCRNATVIYHCVNVPFEDWDSVMPGVTDNILAGARESKARLVFPGNVYGYGPLRATPATEDHPLMANSKKGQLRNDVERKLIDANLMADVKVVIPRFPEFYGPNVKNWLMTPVFQAALDGRTASWPGKLDVPHDLIYIDD</sequence>
<accession>A0A382F1X5</accession>
<gene>
    <name evidence="3" type="ORF">METZ01_LOCUS209218</name>
</gene>
<dbReference type="AlphaFoldDB" id="A0A382F1X5"/>